<feature type="compositionally biased region" description="Polar residues" evidence="1">
    <location>
        <begin position="321"/>
        <end position="333"/>
    </location>
</feature>
<feature type="compositionally biased region" description="Pro residues" evidence="1">
    <location>
        <begin position="1"/>
        <end position="12"/>
    </location>
</feature>
<protein>
    <submittedName>
        <fullName evidence="2">Uncharacterized protein</fullName>
    </submittedName>
</protein>
<dbReference type="GeneID" id="28829554"/>
<feature type="compositionally biased region" description="Low complexity" evidence="1">
    <location>
        <begin position="16"/>
        <end position="34"/>
    </location>
</feature>
<dbReference type="InParanoid" id="A0A194XCE5"/>
<feature type="region of interest" description="Disordered" evidence="1">
    <location>
        <begin position="1"/>
        <end position="143"/>
    </location>
</feature>
<name>A0A194XCE5_MOLSC</name>
<accession>A0A194XCE5</accession>
<feature type="compositionally biased region" description="Pro residues" evidence="1">
    <location>
        <begin position="91"/>
        <end position="104"/>
    </location>
</feature>
<sequence length="356" mass="39994">MPPNPGGDPPQQIPSYQGYNEEYQEGYQGSQLYGPYLGVGYHTQGPSYQQPPNHGHGGFSNYNQTFSQHQNMRPPFSPEEARQMAASYHGMPPPPPLPPGPPPHHPYHQSSSARSRGNAPRGRGALTQQSGIQKKKKTAAGDKQLPRSKVRCGWCKAVGHYLCDCESKIDQKGFICGCPICNVPEEEHNLDSCPFRNKRPNNYQYYAGERRHGKAPLKVNFDLSSIVGFEEDKWRPHTPEYARSLGRSHRTRFRYEEKWSDNQRIMDPAWAKWEEELKQDPDAPPPSLLHPDYISPDSFLPSVSKLPAASFEPEATEDQDNMSTVANYGTSDSGGDDEDHRTYGRQGPSDDIGDRL</sequence>
<evidence type="ECO:0000313" key="2">
    <source>
        <dbReference type="EMBL" id="KUJ17834.1"/>
    </source>
</evidence>
<organism evidence="2 3">
    <name type="scientific">Mollisia scopiformis</name>
    <name type="common">Conifer needle endophyte fungus</name>
    <name type="synonym">Phialocephala scopiformis</name>
    <dbReference type="NCBI Taxonomy" id="149040"/>
    <lineage>
        <taxon>Eukaryota</taxon>
        <taxon>Fungi</taxon>
        <taxon>Dikarya</taxon>
        <taxon>Ascomycota</taxon>
        <taxon>Pezizomycotina</taxon>
        <taxon>Leotiomycetes</taxon>
        <taxon>Helotiales</taxon>
        <taxon>Mollisiaceae</taxon>
        <taxon>Mollisia</taxon>
    </lineage>
</organism>
<dbReference type="AlphaFoldDB" id="A0A194XCE5"/>
<dbReference type="EMBL" id="KQ947414">
    <property type="protein sequence ID" value="KUJ17834.1"/>
    <property type="molecule type" value="Genomic_DNA"/>
</dbReference>
<dbReference type="RefSeq" id="XP_018072189.1">
    <property type="nucleotide sequence ID" value="XM_018219828.1"/>
</dbReference>
<dbReference type="Proteomes" id="UP000070700">
    <property type="component" value="Unassembled WGS sequence"/>
</dbReference>
<gene>
    <name evidence="2" type="ORF">LY89DRAFT_733655</name>
</gene>
<feature type="compositionally biased region" description="Polar residues" evidence="1">
    <location>
        <begin position="60"/>
        <end position="71"/>
    </location>
</feature>
<keyword evidence="3" id="KW-1185">Reference proteome</keyword>
<feature type="region of interest" description="Disordered" evidence="1">
    <location>
        <begin position="304"/>
        <end position="356"/>
    </location>
</feature>
<evidence type="ECO:0000256" key="1">
    <source>
        <dbReference type="SAM" id="MobiDB-lite"/>
    </source>
</evidence>
<reference evidence="2 3" key="1">
    <citation type="submission" date="2015-10" db="EMBL/GenBank/DDBJ databases">
        <title>Full genome of DAOMC 229536 Phialocephala scopiformis, a fungal endophyte of spruce producing the potent anti-insectan compound rugulosin.</title>
        <authorList>
            <consortium name="DOE Joint Genome Institute"/>
            <person name="Walker A.K."/>
            <person name="Frasz S.L."/>
            <person name="Seifert K.A."/>
            <person name="Miller J.D."/>
            <person name="Mondo S.J."/>
            <person name="Labutti K."/>
            <person name="Lipzen A."/>
            <person name="Dockter R."/>
            <person name="Kennedy M."/>
            <person name="Grigoriev I.V."/>
            <person name="Spatafora J.W."/>
        </authorList>
    </citation>
    <scope>NUCLEOTIDE SEQUENCE [LARGE SCALE GENOMIC DNA]</scope>
    <source>
        <strain evidence="2 3">CBS 120377</strain>
    </source>
</reference>
<proteinExistence type="predicted"/>
<evidence type="ECO:0000313" key="3">
    <source>
        <dbReference type="Proteomes" id="UP000070700"/>
    </source>
</evidence>
<dbReference type="OrthoDB" id="4777753at2759"/>
<dbReference type="KEGG" id="psco:LY89DRAFT_733655"/>